<dbReference type="Proteomes" id="UP001062846">
    <property type="component" value="Chromosome 4"/>
</dbReference>
<gene>
    <name evidence="1" type="ORF">RHMOL_Rhmol04G0162900</name>
</gene>
<comment type="caution">
    <text evidence="1">The sequence shown here is derived from an EMBL/GenBank/DDBJ whole genome shotgun (WGS) entry which is preliminary data.</text>
</comment>
<name>A0ACC0P276_RHOML</name>
<evidence type="ECO:0000313" key="1">
    <source>
        <dbReference type="EMBL" id="KAI8559319.1"/>
    </source>
</evidence>
<reference evidence="1" key="1">
    <citation type="submission" date="2022-02" db="EMBL/GenBank/DDBJ databases">
        <title>Plant Genome Project.</title>
        <authorList>
            <person name="Zhang R.-G."/>
        </authorList>
    </citation>
    <scope>NUCLEOTIDE SEQUENCE</scope>
    <source>
        <strain evidence="1">AT1</strain>
    </source>
</reference>
<accession>A0ACC0P276</accession>
<evidence type="ECO:0000313" key="2">
    <source>
        <dbReference type="Proteomes" id="UP001062846"/>
    </source>
</evidence>
<sequence length="224" mass="25220">MTEQNKISPLFAVLQGQGGDMRKAADFLEGNMVAHPCSLQVKSSILKSFFFEEKGDAKCIGDQSNILEPNRIRLRRITSPSFPSHLRTQGSEAVRAAVASEWIDFGYSRVSLVSTRYRNDLASVLVVMIAWLVEAFLLILMGWIDFRRIVLVEDFLLIFWCQIGLHIWTFFEQVGENIAQCGGCRLVASGERRGAAMLGFMLGLNGRRGEEFSFLRRQTSPIAH</sequence>
<organism evidence="1 2">
    <name type="scientific">Rhododendron molle</name>
    <name type="common">Chinese azalea</name>
    <name type="synonym">Azalea mollis</name>
    <dbReference type="NCBI Taxonomy" id="49168"/>
    <lineage>
        <taxon>Eukaryota</taxon>
        <taxon>Viridiplantae</taxon>
        <taxon>Streptophyta</taxon>
        <taxon>Embryophyta</taxon>
        <taxon>Tracheophyta</taxon>
        <taxon>Spermatophyta</taxon>
        <taxon>Magnoliopsida</taxon>
        <taxon>eudicotyledons</taxon>
        <taxon>Gunneridae</taxon>
        <taxon>Pentapetalae</taxon>
        <taxon>asterids</taxon>
        <taxon>Ericales</taxon>
        <taxon>Ericaceae</taxon>
        <taxon>Ericoideae</taxon>
        <taxon>Rhodoreae</taxon>
        <taxon>Rhododendron</taxon>
    </lineage>
</organism>
<protein>
    <submittedName>
        <fullName evidence="1">Uncharacterized protein</fullName>
    </submittedName>
</protein>
<dbReference type="EMBL" id="CM046391">
    <property type="protein sequence ID" value="KAI8559319.1"/>
    <property type="molecule type" value="Genomic_DNA"/>
</dbReference>
<proteinExistence type="predicted"/>
<keyword evidence="2" id="KW-1185">Reference proteome</keyword>